<evidence type="ECO:0000313" key="1">
    <source>
        <dbReference type="EMBL" id="JAH51982.1"/>
    </source>
</evidence>
<proteinExistence type="predicted"/>
<reference evidence="1" key="2">
    <citation type="journal article" date="2015" name="Fish Shellfish Immunol.">
        <title>Early steps in the European eel (Anguilla anguilla)-Vibrio vulnificus interaction in the gills: Role of the RtxA13 toxin.</title>
        <authorList>
            <person name="Callol A."/>
            <person name="Pajuelo D."/>
            <person name="Ebbesson L."/>
            <person name="Teles M."/>
            <person name="MacKenzie S."/>
            <person name="Amaro C."/>
        </authorList>
    </citation>
    <scope>NUCLEOTIDE SEQUENCE</scope>
</reference>
<protein>
    <submittedName>
        <fullName evidence="1">Uncharacterized protein</fullName>
    </submittedName>
</protein>
<sequence length="28" mass="3462">MRSRKVLLPLSICYLKRSGYTFRYSFFE</sequence>
<accession>A0A0E9TEV5</accession>
<reference evidence="1" key="1">
    <citation type="submission" date="2014-11" db="EMBL/GenBank/DDBJ databases">
        <authorList>
            <person name="Amaro Gonzalez C."/>
        </authorList>
    </citation>
    <scope>NUCLEOTIDE SEQUENCE</scope>
</reference>
<organism evidence="1">
    <name type="scientific">Anguilla anguilla</name>
    <name type="common">European freshwater eel</name>
    <name type="synonym">Muraena anguilla</name>
    <dbReference type="NCBI Taxonomy" id="7936"/>
    <lineage>
        <taxon>Eukaryota</taxon>
        <taxon>Metazoa</taxon>
        <taxon>Chordata</taxon>
        <taxon>Craniata</taxon>
        <taxon>Vertebrata</taxon>
        <taxon>Euteleostomi</taxon>
        <taxon>Actinopterygii</taxon>
        <taxon>Neopterygii</taxon>
        <taxon>Teleostei</taxon>
        <taxon>Anguilliformes</taxon>
        <taxon>Anguillidae</taxon>
        <taxon>Anguilla</taxon>
    </lineage>
</organism>
<dbReference type="AlphaFoldDB" id="A0A0E9TEV5"/>
<dbReference type="EMBL" id="GBXM01056595">
    <property type="protein sequence ID" value="JAH51982.1"/>
    <property type="molecule type" value="Transcribed_RNA"/>
</dbReference>
<name>A0A0E9TEV5_ANGAN</name>